<protein>
    <submittedName>
        <fullName evidence="2">Uncharacterized protein</fullName>
    </submittedName>
</protein>
<feature type="compositionally biased region" description="Basic residues" evidence="1">
    <location>
        <begin position="24"/>
        <end position="42"/>
    </location>
</feature>
<name>A0A6J4PD47_9PSEU</name>
<evidence type="ECO:0000256" key="1">
    <source>
        <dbReference type="SAM" id="MobiDB-lite"/>
    </source>
</evidence>
<gene>
    <name evidence="2" type="ORF">AVDCRST_MAG66-2133</name>
</gene>
<feature type="non-terminal residue" evidence="2">
    <location>
        <position position="42"/>
    </location>
</feature>
<proteinExistence type="predicted"/>
<sequence length="42" mass="4509">PHAGRAARRRHPATHGSPPGRPGGRPRARRAGARHRSARGEL</sequence>
<accession>A0A6J4PD47</accession>
<dbReference type="EMBL" id="CADCUS010000309">
    <property type="protein sequence ID" value="CAA9412506.1"/>
    <property type="molecule type" value="Genomic_DNA"/>
</dbReference>
<feature type="region of interest" description="Disordered" evidence="1">
    <location>
        <begin position="1"/>
        <end position="42"/>
    </location>
</feature>
<dbReference type="AlphaFoldDB" id="A0A6J4PD47"/>
<feature type="non-terminal residue" evidence="2">
    <location>
        <position position="1"/>
    </location>
</feature>
<feature type="compositionally biased region" description="Basic residues" evidence="1">
    <location>
        <begin position="1"/>
        <end position="13"/>
    </location>
</feature>
<reference evidence="2" key="1">
    <citation type="submission" date="2020-02" db="EMBL/GenBank/DDBJ databases">
        <authorList>
            <person name="Meier V. D."/>
        </authorList>
    </citation>
    <scope>NUCLEOTIDE SEQUENCE</scope>
    <source>
        <strain evidence="2">AVDCRST_MAG66</strain>
    </source>
</reference>
<organism evidence="2">
    <name type="scientific">uncultured Pseudonocardia sp</name>
    <dbReference type="NCBI Taxonomy" id="211455"/>
    <lineage>
        <taxon>Bacteria</taxon>
        <taxon>Bacillati</taxon>
        <taxon>Actinomycetota</taxon>
        <taxon>Actinomycetes</taxon>
        <taxon>Pseudonocardiales</taxon>
        <taxon>Pseudonocardiaceae</taxon>
        <taxon>Pseudonocardia</taxon>
        <taxon>environmental samples</taxon>
    </lineage>
</organism>
<evidence type="ECO:0000313" key="2">
    <source>
        <dbReference type="EMBL" id="CAA9412506.1"/>
    </source>
</evidence>